<dbReference type="Pfam" id="PF02517">
    <property type="entry name" value="Rce1-like"/>
    <property type="match status" value="1"/>
</dbReference>
<feature type="transmembrane region" description="Helical" evidence="1">
    <location>
        <begin position="50"/>
        <end position="69"/>
    </location>
</feature>
<feature type="transmembrane region" description="Helical" evidence="1">
    <location>
        <begin position="222"/>
        <end position="241"/>
    </location>
</feature>
<organism evidence="3 4">
    <name type="scientific">Actinocorallia libanotica</name>
    <dbReference type="NCBI Taxonomy" id="46162"/>
    <lineage>
        <taxon>Bacteria</taxon>
        <taxon>Bacillati</taxon>
        <taxon>Actinomycetota</taxon>
        <taxon>Actinomycetes</taxon>
        <taxon>Streptosporangiales</taxon>
        <taxon>Thermomonosporaceae</taxon>
        <taxon>Actinocorallia</taxon>
    </lineage>
</organism>
<proteinExistence type="predicted"/>
<evidence type="ECO:0000259" key="2">
    <source>
        <dbReference type="Pfam" id="PF02517"/>
    </source>
</evidence>
<accession>A0ABN1RXD2</accession>
<feature type="transmembrane region" description="Helical" evidence="1">
    <location>
        <begin position="169"/>
        <end position="189"/>
    </location>
</feature>
<evidence type="ECO:0000313" key="4">
    <source>
        <dbReference type="Proteomes" id="UP001500665"/>
    </source>
</evidence>
<evidence type="ECO:0000313" key="3">
    <source>
        <dbReference type="EMBL" id="GAA0967029.1"/>
    </source>
</evidence>
<dbReference type="Proteomes" id="UP001500665">
    <property type="component" value="Unassembled WGS sequence"/>
</dbReference>
<dbReference type="InterPro" id="IPR042150">
    <property type="entry name" value="MmRce1-like"/>
</dbReference>
<feature type="domain" description="CAAX prenyl protease 2/Lysostaphin resistance protein A-like" evidence="2">
    <location>
        <begin position="112"/>
        <end position="209"/>
    </location>
</feature>
<feature type="transmembrane region" description="Helical" evidence="1">
    <location>
        <begin position="196"/>
        <end position="216"/>
    </location>
</feature>
<keyword evidence="1" id="KW-0472">Membrane</keyword>
<dbReference type="RefSeq" id="WP_344246416.1">
    <property type="nucleotide sequence ID" value="NZ_BAAAHH010000048.1"/>
</dbReference>
<evidence type="ECO:0000256" key="1">
    <source>
        <dbReference type="SAM" id="Phobius"/>
    </source>
</evidence>
<dbReference type="InterPro" id="IPR003675">
    <property type="entry name" value="Rce1/LyrA-like_dom"/>
</dbReference>
<comment type="caution">
    <text evidence="3">The sequence shown here is derived from an EMBL/GenBank/DDBJ whole genome shotgun (WGS) entry which is preliminary data.</text>
</comment>
<dbReference type="PANTHER" id="PTHR35797:SF1">
    <property type="entry name" value="PROTEASE"/>
    <property type="match status" value="1"/>
</dbReference>
<feature type="transmembrane region" description="Helical" evidence="1">
    <location>
        <begin position="143"/>
        <end position="163"/>
    </location>
</feature>
<name>A0ABN1RXD2_9ACTN</name>
<keyword evidence="4" id="KW-1185">Reference proteome</keyword>
<dbReference type="PANTHER" id="PTHR35797">
    <property type="entry name" value="PROTEASE-RELATED"/>
    <property type="match status" value="1"/>
</dbReference>
<dbReference type="EMBL" id="BAAAHH010000048">
    <property type="protein sequence ID" value="GAA0967029.1"/>
    <property type="molecule type" value="Genomic_DNA"/>
</dbReference>
<gene>
    <name evidence="3" type="ORF">GCM10009550_70400</name>
</gene>
<reference evidence="3 4" key="1">
    <citation type="journal article" date="2019" name="Int. J. Syst. Evol. Microbiol.">
        <title>The Global Catalogue of Microorganisms (GCM) 10K type strain sequencing project: providing services to taxonomists for standard genome sequencing and annotation.</title>
        <authorList>
            <consortium name="The Broad Institute Genomics Platform"/>
            <consortium name="The Broad Institute Genome Sequencing Center for Infectious Disease"/>
            <person name="Wu L."/>
            <person name="Ma J."/>
        </authorList>
    </citation>
    <scope>NUCLEOTIDE SEQUENCE [LARGE SCALE GENOMIC DNA]</scope>
    <source>
        <strain evidence="3 4">JCM 10696</strain>
    </source>
</reference>
<feature type="transmembrane region" description="Helical" evidence="1">
    <location>
        <begin position="113"/>
        <end position="131"/>
    </location>
</feature>
<sequence length="264" mass="26488">MRMDSPDKRILTVFLVTAFLGAGALGAAQALTPLSPDLLTLNQFGPAVGVGSVALLWPARVRVLLAGAVSGRGAGAGRGGLLLAAAPLIVVSAAAVCAALGGEAAAALPYSPFALLVVAQFAGACGEEIGWRCLMQPLLGERFGTLAAAVMVGLVWGAWHVQVFAGHPAYAAAFVVMAVALSVVMAVALDGMGAPRLLFAGGFHALVNLGMAVAMNEEAGEVLPMSALAVAATFAAFLWIAGRRETRTGRGARTSGAVAAGDAR</sequence>
<keyword evidence="1" id="KW-1133">Transmembrane helix</keyword>
<protein>
    <recommendedName>
        <fullName evidence="2">CAAX prenyl protease 2/Lysostaphin resistance protein A-like domain-containing protein</fullName>
    </recommendedName>
</protein>
<keyword evidence="1" id="KW-0812">Transmembrane</keyword>
<feature type="transmembrane region" description="Helical" evidence="1">
    <location>
        <begin position="81"/>
        <end position="101"/>
    </location>
</feature>